<dbReference type="OrthoDB" id="1532798at2759"/>
<comment type="caution">
    <text evidence="4">The sequence shown here is derived from an EMBL/GenBank/DDBJ whole genome shotgun (WGS) entry which is preliminary data.</text>
</comment>
<dbReference type="STRING" id="764103.G7DUW9"/>
<dbReference type="GO" id="GO:0004633">
    <property type="term" value="F:phosphopantothenoylcysteine decarboxylase activity"/>
    <property type="evidence" value="ECO:0007669"/>
    <property type="project" value="TreeGrafter"/>
</dbReference>
<organism evidence="4 5">
    <name type="scientific">Mixia osmundae (strain CBS 9802 / IAM 14324 / JCM 22182 / KY 12970)</name>
    <dbReference type="NCBI Taxonomy" id="764103"/>
    <lineage>
        <taxon>Eukaryota</taxon>
        <taxon>Fungi</taxon>
        <taxon>Dikarya</taxon>
        <taxon>Basidiomycota</taxon>
        <taxon>Pucciniomycotina</taxon>
        <taxon>Mixiomycetes</taxon>
        <taxon>Mixiales</taxon>
        <taxon>Mixiaceae</taxon>
        <taxon>Mixia</taxon>
    </lineage>
</organism>
<dbReference type="GO" id="GO:0010181">
    <property type="term" value="F:FMN binding"/>
    <property type="evidence" value="ECO:0007669"/>
    <property type="project" value="TreeGrafter"/>
</dbReference>
<dbReference type="GO" id="GO:0071513">
    <property type="term" value="C:phosphopantothenoylcysteine decarboxylase complex"/>
    <property type="evidence" value="ECO:0007669"/>
    <property type="project" value="TreeGrafter"/>
</dbReference>
<dbReference type="InParanoid" id="G7DUW9"/>
<dbReference type="GO" id="GO:0015937">
    <property type="term" value="P:coenzyme A biosynthetic process"/>
    <property type="evidence" value="ECO:0007669"/>
    <property type="project" value="UniProtKB-KW"/>
</dbReference>
<evidence type="ECO:0000256" key="2">
    <source>
        <dbReference type="ARBA" id="ARBA00038350"/>
    </source>
</evidence>
<dbReference type="Gene3D" id="3.40.50.1950">
    <property type="entry name" value="Flavin prenyltransferase-like"/>
    <property type="match status" value="1"/>
</dbReference>
<dbReference type="PANTHER" id="PTHR14359">
    <property type="entry name" value="HOMO-OLIGOMERIC FLAVIN CONTAINING CYS DECARBOXYLASE FAMILY"/>
    <property type="match status" value="1"/>
</dbReference>
<dbReference type="PANTHER" id="PTHR14359:SF6">
    <property type="entry name" value="PHOSPHOPANTOTHENOYLCYSTEINE DECARBOXYLASE"/>
    <property type="match status" value="1"/>
</dbReference>
<evidence type="ECO:0000259" key="3">
    <source>
        <dbReference type="Pfam" id="PF02441"/>
    </source>
</evidence>
<evidence type="ECO:0000256" key="1">
    <source>
        <dbReference type="ARBA" id="ARBA00022993"/>
    </source>
</evidence>
<dbReference type="OMA" id="DQWGWSE"/>
<sequence>MLRVLVATSGSVASVKLPLIVEALRKHSDRLEVQVIATEHSLHFYNADKLPCRVWRDADEWKDWDKISDPIVHIELRRWADLIVVAPCSANTLAKIANGLCDNLLTSLLRAVDPSKTKVILCPAMNTQMWQHPLTAIQLSMVKDVLGYQIMGPVSKNLACGDDGMGAMSSWQEIVDAVVSAAG</sequence>
<dbReference type="SUPFAM" id="SSF52507">
    <property type="entry name" value="Homo-oligomeric flavin-containing Cys decarboxylases, HFCD"/>
    <property type="match status" value="1"/>
</dbReference>
<protein>
    <recommendedName>
        <fullName evidence="3">Flavoprotein domain-containing protein</fullName>
    </recommendedName>
</protein>
<accession>G7DUW9</accession>
<name>G7DUW9_MIXOS</name>
<dbReference type="Proteomes" id="UP000009131">
    <property type="component" value="Unassembled WGS sequence"/>
</dbReference>
<comment type="similarity">
    <text evidence="2">Belongs to the HFCD (homooligomeric flavin containing Cys decarboxylase) superfamily.</text>
</comment>
<dbReference type="EMBL" id="BABT02000032">
    <property type="protein sequence ID" value="GAA94379.1"/>
    <property type="molecule type" value="Genomic_DNA"/>
</dbReference>
<dbReference type="AlphaFoldDB" id="G7DUW9"/>
<dbReference type="eggNOG" id="KOG0672">
    <property type="taxonomic scope" value="Eukaryota"/>
</dbReference>
<proteinExistence type="inferred from homology"/>
<keyword evidence="5" id="KW-1185">Reference proteome</keyword>
<reference evidence="4 5" key="1">
    <citation type="journal article" date="2011" name="J. Gen. Appl. Microbiol.">
        <title>Draft genome sequencing of the enigmatic basidiomycete Mixia osmundae.</title>
        <authorList>
            <person name="Nishida H."/>
            <person name="Nagatsuka Y."/>
            <person name="Sugiyama J."/>
        </authorList>
    </citation>
    <scope>NUCLEOTIDE SEQUENCE [LARGE SCALE GENOMIC DNA]</scope>
    <source>
        <strain evidence="5">CBS 9802 / IAM 14324 / JCM 22182 / KY 12970</strain>
    </source>
</reference>
<evidence type="ECO:0000313" key="5">
    <source>
        <dbReference type="Proteomes" id="UP000009131"/>
    </source>
</evidence>
<gene>
    <name evidence="4" type="primary">Mo01030</name>
    <name evidence="4" type="ORF">E5Q_01030</name>
</gene>
<dbReference type="RefSeq" id="XP_014565973.1">
    <property type="nucleotide sequence ID" value="XM_014710487.1"/>
</dbReference>
<dbReference type="InterPro" id="IPR003382">
    <property type="entry name" value="Flavoprotein"/>
</dbReference>
<dbReference type="InterPro" id="IPR036551">
    <property type="entry name" value="Flavin_trans-like"/>
</dbReference>
<dbReference type="Pfam" id="PF02441">
    <property type="entry name" value="Flavoprotein"/>
    <property type="match status" value="1"/>
</dbReference>
<dbReference type="HOGENOM" id="CLU_033319_3_2_1"/>
<feature type="domain" description="Flavoprotein" evidence="3">
    <location>
        <begin position="3"/>
        <end position="180"/>
    </location>
</feature>
<reference evidence="4 5" key="2">
    <citation type="journal article" date="2012" name="Open Biol.">
        <title>Characteristics of nucleosomes and linker DNA regions on the genome of the basidiomycete Mixia osmundae revealed by mono- and dinucleosome mapping.</title>
        <authorList>
            <person name="Nishida H."/>
            <person name="Kondo S."/>
            <person name="Matsumoto T."/>
            <person name="Suzuki Y."/>
            <person name="Yoshikawa H."/>
            <person name="Taylor T.D."/>
            <person name="Sugiyama J."/>
        </authorList>
    </citation>
    <scope>NUCLEOTIDE SEQUENCE [LARGE SCALE GENOMIC DNA]</scope>
    <source>
        <strain evidence="5">CBS 9802 / IAM 14324 / JCM 22182 / KY 12970</strain>
    </source>
</reference>
<keyword evidence="1" id="KW-0173">Coenzyme A biosynthesis</keyword>
<evidence type="ECO:0000313" key="4">
    <source>
        <dbReference type="EMBL" id="GAA94379.1"/>
    </source>
</evidence>